<reference evidence="1" key="1">
    <citation type="submission" date="2009-02" db="EMBL/GenBank/DDBJ databases">
        <title>The Genome Sequence of Ajellomyces capsulatus strain G186AR.</title>
        <authorList>
            <consortium name="The Broad Institute Genome Sequencing Platform"/>
            <person name="Champion M."/>
            <person name="Cuomo C."/>
            <person name="Ma L.-J."/>
            <person name="Henn M.R."/>
            <person name="Sil A."/>
            <person name="Goldman B."/>
            <person name="Young S.K."/>
            <person name="Kodira C.D."/>
            <person name="Zeng Q."/>
            <person name="Koehrsen M."/>
            <person name="Alvarado L."/>
            <person name="Berlin A."/>
            <person name="Borenstein D."/>
            <person name="Chen Z."/>
            <person name="Engels R."/>
            <person name="Freedman E."/>
            <person name="Gellesch M."/>
            <person name="Goldberg J."/>
            <person name="Griggs A."/>
            <person name="Gujja S."/>
            <person name="Heiman D."/>
            <person name="Hepburn T."/>
            <person name="Howarth C."/>
            <person name="Jen D."/>
            <person name="Larson L."/>
            <person name="Lewis B."/>
            <person name="Mehta T."/>
            <person name="Park D."/>
            <person name="Pearson M."/>
            <person name="Roberts A."/>
            <person name="Saif S."/>
            <person name="Shea T."/>
            <person name="Shenoy N."/>
            <person name="Sisk P."/>
            <person name="Stolte C."/>
            <person name="Sykes S."/>
            <person name="Walk T."/>
            <person name="White J."/>
            <person name="Yandava C."/>
            <person name="Klein B."/>
            <person name="McEwen J.G."/>
            <person name="Puccia R."/>
            <person name="Goldman G.H."/>
            <person name="Felipe M.S."/>
            <person name="Nino-Vega G."/>
            <person name="San-Blas G."/>
            <person name="Taylor J."/>
            <person name="Mendoza L."/>
            <person name="Galagan J."/>
            <person name="Nusbaum C."/>
            <person name="Birren B."/>
        </authorList>
    </citation>
    <scope>NUCLEOTIDE SEQUENCE</scope>
    <source>
        <strain evidence="1">G186AR</strain>
    </source>
</reference>
<proteinExistence type="predicted"/>
<dbReference type="InParanoid" id="C0NZQ7"/>
<evidence type="ECO:0000313" key="2">
    <source>
        <dbReference type="Proteomes" id="UP000001631"/>
    </source>
</evidence>
<dbReference type="AlphaFoldDB" id="C0NZQ7"/>
<dbReference type="HOGENOM" id="CLU_1194613_0_0_1"/>
<dbReference type="RefSeq" id="XP_045283478.1">
    <property type="nucleotide sequence ID" value="XM_045435686.1"/>
</dbReference>
<organism evidence="1 2">
    <name type="scientific">Ajellomyces capsulatus (strain G186AR / H82 / ATCC MYA-2454 / RMSCC 2432)</name>
    <name type="common">Darling's disease fungus</name>
    <name type="synonym">Histoplasma capsulatum</name>
    <dbReference type="NCBI Taxonomy" id="447093"/>
    <lineage>
        <taxon>Eukaryota</taxon>
        <taxon>Fungi</taxon>
        <taxon>Dikarya</taxon>
        <taxon>Ascomycota</taxon>
        <taxon>Pezizomycotina</taxon>
        <taxon>Eurotiomycetes</taxon>
        <taxon>Eurotiomycetidae</taxon>
        <taxon>Onygenales</taxon>
        <taxon>Ajellomycetaceae</taxon>
        <taxon>Histoplasma</taxon>
    </lineage>
</organism>
<name>C0NZQ7_AJECG</name>
<dbReference type="EMBL" id="GG663379">
    <property type="protein sequence ID" value="EEH02997.1"/>
    <property type="molecule type" value="Genomic_DNA"/>
</dbReference>
<evidence type="ECO:0000313" key="1">
    <source>
        <dbReference type="EMBL" id="EEH02997.1"/>
    </source>
</evidence>
<gene>
    <name evidence="1" type="ORF">HCBG_08637</name>
</gene>
<keyword evidence="2" id="KW-1185">Reference proteome</keyword>
<protein>
    <submittedName>
        <fullName evidence="1">Uncharacterized protein</fullName>
    </submittedName>
</protein>
<dbReference type="GeneID" id="69041653"/>
<dbReference type="Proteomes" id="UP000001631">
    <property type="component" value="Unassembled WGS sequence"/>
</dbReference>
<sequence length="232" mass="25994">MYGTLWGSLLCHVEQVYGPSSFERIRETNWRALRRSGKIPIGWTVEAGHEVVTTQASIINRSPFTIANLAKFLQATQPIGHLLSHSRPNPSVCSCIKPVDISSKSVETDIKEVHLSQAEMLESEQQISLILDPGKHILQTQELHQFNQPADVSMTGYSWLEIWPDWCHFQSLYGAAFYVIRIFHGSPLTEAPEDSACWQFPYLGLSLAGFRRTAPNPGNLSWVAVLPAGTYE</sequence>
<accession>C0NZQ7</accession>